<feature type="non-terminal residue" evidence="1">
    <location>
        <position position="1"/>
    </location>
</feature>
<gene>
    <name evidence="1" type="ORF">S01H1_69038</name>
</gene>
<dbReference type="EMBL" id="BARS01045809">
    <property type="protein sequence ID" value="GAG36803.1"/>
    <property type="molecule type" value="Genomic_DNA"/>
</dbReference>
<evidence type="ECO:0008006" key="2">
    <source>
        <dbReference type="Google" id="ProtNLM"/>
    </source>
</evidence>
<reference evidence="1" key="1">
    <citation type="journal article" date="2014" name="Front. Microbiol.">
        <title>High frequency of phylogenetically diverse reductive dehalogenase-homologous genes in deep subseafloor sedimentary metagenomes.</title>
        <authorList>
            <person name="Kawai M."/>
            <person name="Futagami T."/>
            <person name="Toyoda A."/>
            <person name="Takaki Y."/>
            <person name="Nishi S."/>
            <person name="Hori S."/>
            <person name="Arai W."/>
            <person name="Tsubouchi T."/>
            <person name="Morono Y."/>
            <person name="Uchiyama I."/>
            <person name="Ito T."/>
            <person name="Fujiyama A."/>
            <person name="Inagaki F."/>
            <person name="Takami H."/>
        </authorList>
    </citation>
    <scope>NUCLEOTIDE SEQUENCE</scope>
    <source>
        <strain evidence="1">Expedition CK06-06</strain>
    </source>
</reference>
<evidence type="ECO:0000313" key="1">
    <source>
        <dbReference type="EMBL" id="GAG36803.1"/>
    </source>
</evidence>
<feature type="non-terminal residue" evidence="1">
    <location>
        <position position="247"/>
    </location>
</feature>
<dbReference type="AlphaFoldDB" id="X0XJH1"/>
<name>X0XJH1_9ZZZZ</name>
<protein>
    <recommendedName>
        <fullName evidence="2">Bacterial repeat domain-containing protein</fullName>
    </recommendedName>
</protein>
<sequence length="247" mass="26112">FSSRENANEPKLDISALSYTISVQSSPHNGIAITATPSSISGTTNYSRDAYDSTSVTLTAPASAAPGGVDCVFSQWVLDDVVQGGNPIAFGVSGAHEAVAEYQVVQRTLTVQSTPVTGVVISGLPPEAPGTTNYTRQIDDHDHVSLGAPATVKVSDVDYEFVRWTLDTVAQSENPITFYMDADHTAVAEYQVVQRTLTVQSTPVTGISITATPVGAGDTTNYTKQLDDHTQVSLTAPSTFAKGEFQH</sequence>
<organism evidence="1">
    <name type="scientific">marine sediment metagenome</name>
    <dbReference type="NCBI Taxonomy" id="412755"/>
    <lineage>
        <taxon>unclassified sequences</taxon>
        <taxon>metagenomes</taxon>
        <taxon>ecological metagenomes</taxon>
    </lineage>
</organism>
<accession>X0XJH1</accession>
<proteinExistence type="predicted"/>
<comment type="caution">
    <text evidence="1">The sequence shown here is derived from an EMBL/GenBank/DDBJ whole genome shotgun (WGS) entry which is preliminary data.</text>
</comment>